<evidence type="ECO:0000259" key="10">
    <source>
        <dbReference type="PROSITE" id="PS51371"/>
    </source>
</evidence>
<keyword evidence="4" id="KW-0548">Nucleotidyltransferase</keyword>
<evidence type="ECO:0000256" key="8">
    <source>
        <dbReference type="ARBA" id="ARBA00022884"/>
    </source>
</evidence>
<evidence type="ECO:0000256" key="7">
    <source>
        <dbReference type="ARBA" id="ARBA00022842"/>
    </source>
</evidence>
<reference evidence="11 12" key="1">
    <citation type="journal article" date="2019" name="Extremophiles">
        <title>Biogeography of thermophiles and predominance of Thermus scotoductus in domestic water heaters.</title>
        <authorList>
            <person name="Wilpiszeski R.L."/>
            <person name="Zhang Z."/>
            <person name="House C.H."/>
        </authorList>
    </citation>
    <scope>NUCLEOTIDE SEQUENCE [LARGE SCALE GENOMIC DNA]</scope>
    <source>
        <strain evidence="11 12">12_S12</strain>
    </source>
</reference>
<proteinExistence type="inferred from homology"/>
<keyword evidence="9" id="KW-0129">CBS domain</keyword>
<evidence type="ECO:0000256" key="1">
    <source>
        <dbReference type="ARBA" id="ARBA00001946"/>
    </source>
</evidence>
<dbReference type="RefSeq" id="WP_126209848.1">
    <property type="nucleotide sequence ID" value="NZ_PEML01000035.1"/>
</dbReference>
<dbReference type="InterPro" id="IPR046342">
    <property type="entry name" value="CBS_dom_sf"/>
</dbReference>
<dbReference type="Gene3D" id="3.90.1640.10">
    <property type="entry name" value="inorganic pyrophosphatase (n-terminal core)"/>
    <property type="match status" value="1"/>
</dbReference>
<dbReference type="InterPro" id="IPR038763">
    <property type="entry name" value="DHH_sf"/>
</dbReference>
<evidence type="ECO:0000256" key="2">
    <source>
        <dbReference type="ARBA" id="ARBA00007265"/>
    </source>
</evidence>
<dbReference type="SUPFAM" id="SSF54631">
    <property type="entry name" value="CBS-domain pair"/>
    <property type="match status" value="1"/>
</dbReference>
<organism evidence="11 12">
    <name type="scientific">Thermus scotoductus</name>
    <dbReference type="NCBI Taxonomy" id="37636"/>
    <lineage>
        <taxon>Bacteria</taxon>
        <taxon>Thermotogati</taxon>
        <taxon>Deinococcota</taxon>
        <taxon>Deinococci</taxon>
        <taxon>Thermales</taxon>
        <taxon>Thermaceae</taxon>
        <taxon>Thermus</taxon>
    </lineage>
</organism>
<evidence type="ECO:0000256" key="5">
    <source>
        <dbReference type="ARBA" id="ARBA00022723"/>
    </source>
</evidence>
<dbReference type="Pfam" id="PF00571">
    <property type="entry name" value="CBS"/>
    <property type="match status" value="1"/>
</dbReference>
<keyword evidence="8" id="KW-0694">RNA-binding</keyword>
<name>A0ABY0AKK3_THESC</name>
<dbReference type="PANTHER" id="PTHR47788">
    <property type="entry name" value="POLYA POLYMERASE"/>
    <property type="match status" value="1"/>
</dbReference>
<evidence type="ECO:0000313" key="11">
    <source>
        <dbReference type="EMBL" id="RTI09493.1"/>
    </source>
</evidence>
<comment type="similarity">
    <text evidence="2">Belongs to the tRNA nucleotidyltransferase/poly(A) polymerase family.</text>
</comment>
<accession>A0ABY0AKK3</accession>
<dbReference type="InterPro" id="IPR000644">
    <property type="entry name" value="CBS_dom"/>
</dbReference>
<dbReference type="Pfam" id="PF01368">
    <property type="entry name" value="DHH"/>
    <property type="match status" value="1"/>
</dbReference>
<dbReference type="PROSITE" id="PS51371">
    <property type="entry name" value="CBS"/>
    <property type="match status" value="1"/>
</dbReference>
<dbReference type="InterPro" id="IPR052390">
    <property type="entry name" value="tRNA_nt/polyA_polymerase"/>
</dbReference>
<evidence type="ECO:0000256" key="4">
    <source>
        <dbReference type="ARBA" id="ARBA00022695"/>
    </source>
</evidence>
<dbReference type="EMBL" id="PEML01000035">
    <property type="protein sequence ID" value="RTI09493.1"/>
    <property type="molecule type" value="Genomic_DNA"/>
</dbReference>
<comment type="caution">
    <text evidence="11">The sequence shown here is derived from an EMBL/GenBank/DDBJ whole genome shotgun (WGS) entry which is preliminary data.</text>
</comment>
<keyword evidence="3" id="KW-0819">tRNA processing</keyword>
<keyword evidence="5" id="KW-0479">Metal-binding</keyword>
<dbReference type="PANTHER" id="PTHR47788:SF1">
    <property type="entry name" value="A-ADDING TRNA NUCLEOTIDYLTRANSFERASE"/>
    <property type="match status" value="1"/>
</dbReference>
<evidence type="ECO:0000256" key="9">
    <source>
        <dbReference type="PROSITE-ProRule" id="PRU00703"/>
    </source>
</evidence>
<keyword evidence="4" id="KW-0808">Transferase</keyword>
<feature type="non-terminal residue" evidence="11">
    <location>
        <position position="415"/>
    </location>
</feature>
<keyword evidence="7" id="KW-0460">Magnesium</keyword>
<dbReference type="Gene3D" id="3.10.310.30">
    <property type="match status" value="1"/>
</dbReference>
<dbReference type="InterPro" id="IPR001667">
    <property type="entry name" value="DDH_dom"/>
</dbReference>
<dbReference type="Gene3D" id="3.10.580.10">
    <property type="entry name" value="CBS-domain"/>
    <property type="match status" value="1"/>
</dbReference>
<protein>
    <submittedName>
        <fullName evidence="11">Polya polymerase</fullName>
    </submittedName>
</protein>
<dbReference type="Proteomes" id="UP000287962">
    <property type="component" value="Unassembled WGS sequence"/>
</dbReference>
<keyword evidence="12" id="KW-1185">Reference proteome</keyword>
<keyword evidence="6" id="KW-0547">Nucleotide-binding</keyword>
<evidence type="ECO:0000256" key="3">
    <source>
        <dbReference type="ARBA" id="ARBA00022694"/>
    </source>
</evidence>
<evidence type="ECO:0000256" key="6">
    <source>
        <dbReference type="ARBA" id="ARBA00022741"/>
    </source>
</evidence>
<sequence length="415" mass="45147">MRVVVAHENLDFDALGSMVLAGRLFPGSVLALIGGLEGPLKEIAPLLEDRLDLVPAAEIPVERVTEVVLVDNARPERIGPFKALVGRVPFLVFDHHPRAPGDVPAVGGRVAQVGATVSLLIPLIRERGLTLTPLEATLAYAGIWEDTGGFSFPSTTPQDLEAAYFLAQQGAEIPRVREWVRPQLGEEAREVLKSLIRTAKVVERQGFRLLLARAQEEGYVPALAPLAHALLDLHEAHGVLLVLRLAREVLLIARSRERLDVGRWLSQVGGGGHPRAAFARVRGVRNAVRRLLESLPQYLEPESTLAEVMSAPVETLRPTTVREALRILEERGYGAMPVVEPLEGGRVRVLGLARRRDLRKAERLGLAEYPVEGFLARALVLPPETPLSEVEPHLKAGGGRVLPLEFSPVAGGLLV</sequence>
<dbReference type="SUPFAM" id="SSF64182">
    <property type="entry name" value="DHH phosphoesterases"/>
    <property type="match status" value="1"/>
</dbReference>
<evidence type="ECO:0000313" key="12">
    <source>
        <dbReference type="Proteomes" id="UP000287962"/>
    </source>
</evidence>
<gene>
    <name evidence="11" type="ORF">CSW25_01845</name>
</gene>
<feature type="domain" description="CBS" evidence="10">
    <location>
        <begin position="302"/>
        <end position="368"/>
    </location>
</feature>
<comment type="cofactor">
    <cofactor evidence="1">
        <name>Mg(2+)</name>
        <dbReference type="ChEBI" id="CHEBI:18420"/>
    </cofactor>
</comment>